<dbReference type="PROSITE" id="PS01162">
    <property type="entry name" value="QOR_ZETA_CRYSTAL"/>
    <property type="match status" value="1"/>
</dbReference>
<dbReference type="Pfam" id="PF00107">
    <property type="entry name" value="ADH_zinc_N"/>
    <property type="match status" value="1"/>
</dbReference>
<evidence type="ECO:0000256" key="2">
    <source>
        <dbReference type="SAM" id="MobiDB-lite"/>
    </source>
</evidence>
<protein>
    <recommendedName>
        <fullName evidence="3">Enoyl reductase (ER) domain-containing protein</fullName>
    </recommendedName>
</protein>
<dbReference type="SMART" id="SM00829">
    <property type="entry name" value="PKS_ER"/>
    <property type="match status" value="1"/>
</dbReference>
<dbReference type="SUPFAM" id="SSF50129">
    <property type="entry name" value="GroES-like"/>
    <property type="match status" value="1"/>
</dbReference>
<dbReference type="InterPro" id="IPR020904">
    <property type="entry name" value="Sc_DH/Rdtase_CS"/>
</dbReference>
<dbReference type="PROSITE" id="PS00061">
    <property type="entry name" value="ADH_SHORT"/>
    <property type="match status" value="1"/>
</dbReference>
<dbReference type="InterPro" id="IPR051397">
    <property type="entry name" value="Zn-ADH-like_protein"/>
</dbReference>
<proteinExistence type="predicted"/>
<dbReference type="PANTHER" id="PTHR43677">
    <property type="entry name" value="SHORT-CHAIN DEHYDROGENASE/REDUCTASE"/>
    <property type="match status" value="1"/>
</dbReference>
<dbReference type="Gene3D" id="3.40.50.720">
    <property type="entry name" value="NAD(P)-binding Rossmann-like Domain"/>
    <property type="match status" value="2"/>
</dbReference>
<dbReference type="EMBL" id="HBEC01006352">
    <property type="protein sequence ID" value="CAD8282821.1"/>
    <property type="molecule type" value="Transcribed_RNA"/>
</dbReference>
<keyword evidence="1" id="KW-0560">Oxidoreductase</keyword>
<dbReference type="Pfam" id="PF08240">
    <property type="entry name" value="ADH_N"/>
    <property type="match status" value="1"/>
</dbReference>
<dbReference type="InterPro" id="IPR020843">
    <property type="entry name" value="ER"/>
</dbReference>
<dbReference type="SUPFAM" id="SSF51735">
    <property type="entry name" value="NAD(P)-binding Rossmann-fold domains"/>
    <property type="match status" value="2"/>
</dbReference>
<dbReference type="PRINTS" id="PR00080">
    <property type="entry name" value="SDRFAMILY"/>
</dbReference>
<accession>A0A7R9V375</accession>
<dbReference type="GO" id="GO:0008270">
    <property type="term" value="F:zinc ion binding"/>
    <property type="evidence" value="ECO:0007669"/>
    <property type="project" value="InterPro"/>
</dbReference>
<dbReference type="FunFam" id="3.40.50.720:FF:000121">
    <property type="entry name" value="Prostaglandin reductase 2"/>
    <property type="match status" value="1"/>
</dbReference>
<dbReference type="AlphaFoldDB" id="A0A7R9V375"/>
<dbReference type="GO" id="GO:0005739">
    <property type="term" value="C:mitochondrion"/>
    <property type="evidence" value="ECO:0007669"/>
    <property type="project" value="TreeGrafter"/>
</dbReference>
<dbReference type="InterPro" id="IPR002364">
    <property type="entry name" value="Quin_OxRdtase/zeta-crystal_CS"/>
</dbReference>
<dbReference type="InterPro" id="IPR013154">
    <property type="entry name" value="ADH-like_N"/>
</dbReference>
<dbReference type="InterPro" id="IPR036291">
    <property type="entry name" value="NAD(P)-bd_dom_sf"/>
</dbReference>
<dbReference type="PANTHER" id="PTHR43677:SF3">
    <property type="entry name" value="PROSTAGLANDIN REDUCTASE 3"/>
    <property type="match status" value="1"/>
</dbReference>
<dbReference type="InterPro" id="IPR013149">
    <property type="entry name" value="ADH-like_C"/>
</dbReference>
<gene>
    <name evidence="4" type="ORF">CEUR00632_LOCUS2856</name>
</gene>
<dbReference type="Pfam" id="PF00106">
    <property type="entry name" value="adh_short"/>
    <property type="match status" value="1"/>
</dbReference>
<dbReference type="PRINTS" id="PR00081">
    <property type="entry name" value="GDHRDH"/>
</dbReference>
<dbReference type="InterPro" id="IPR002347">
    <property type="entry name" value="SDR_fam"/>
</dbReference>
<evidence type="ECO:0000313" key="4">
    <source>
        <dbReference type="EMBL" id="CAD8282821.1"/>
    </source>
</evidence>
<evidence type="ECO:0000256" key="1">
    <source>
        <dbReference type="ARBA" id="ARBA00023002"/>
    </source>
</evidence>
<sequence length="565" mass="57504">MAPRSSALVTGAAAGIGAALARSLAARGYALTLLDLHAPGLEEVAAELRRKHGDGVAVRTARLDVTDATAQAAAFAAHVDAFGGLDVACLNAGIAEQGVVLEDRKEVWQRTVDVNLTAVMTGTQAAAAAMKGRGGTILAVASAGAFFPMPAAPAYAASKAGVLNFVRSQAVVLARPPYKVALHCVCPEFVDTALVRNVIDESAEKARRLMGSTDVKLLSAEFVAESALSLLDPGTPTGTALLIRQNGTLMRPRSPHGGSWTRPVDAGSSSSRGGGGGGGSRGSGGGVSSGAASADVAEPLRAARAAWAASDWPASFRKVQVVRLSTAFRDAVQIVASPLPPPGGAGLPPGTLLLRRAYVGINASDINYTSGRYYGSKKAAEAKLPFDAGFESVSVVAAVGAGTAGFAVGDCAATLTYDGFAEWSVLPAKRAIKVPRASADVVALLTSGLTASIALEESARLQKGETVLVTAAAGGTGQFALQLAKLAGCHVVATAGGPDKAAMLRRLGADRVVDYKSEDLKTVLRREYPRGVDVVYEGVGGSMFDAALSGLADRGRLLVIGMMSA</sequence>
<dbReference type="Gene3D" id="3.90.180.10">
    <property type="entry name" value="Medium-chain alcohol dehydrogenases, catalytic domain"/>
    <property type="match status" value="1"/>
</dbReference>
<dbReference type="InterPro" id="IPR011032">
    <property type="entry name" value="GroES-like_sf"/>
</dbReference>
<feature type="domain" description="Enoyl reductase (ER)" evidence="3">
    <location>
        <begin position="327"/>
        <end position="565"/>
    </location>
</feature>
<name>A0A7R9V375_9CHLO</name>
<reference evidence="4" key="1">
    <citation type="submission" date="2021-01" db="EMBL/GenBank/DDBJ databases">
        <authorList>
            <person name="Corre E."/>
            <person name="Pelletier E."/>
            <person name="Niang G."/>
            <person name="Scheremetjew M."/>
            <person name="Finn R."/>
            <person name="Kale V."/>
            <person name="Holt S."/>
            <person name="Cochrane G."/>
            <person name="Meng A."/>
            <person name="Brown T."/>
            <person name="Cohen L."/>
        </authorList>
    </citation>
    <scope>NUCLEOTIDE SEQUENCE</scope>
    <source>
        <strain evidence="4">CCMP219</strain>
    </source>
</reference>
<feature type="region of interest" description="Disordered" evidence="2">
    <location>
        <begin position="248"/>
        <end position="291"/>
    </location>
</feature>
<evidence type="ECO:0000259" key="3">
    <source>
        <dbReference type="SMART" id="SM00829"/>
    </source>
</evidence>
<dbReference type="GO" id="GO:0016491">
    <property type="term" value="F:oxidoreductase activity"/>
    <property type="evidence" value="ECO:0007669"/>
    <property type="project" value="UniProtKB-KW"/>
</dbReference>
<feature type="compositionally biased region" description="Gly residues" evidence="2">
    <location>
        <begin position="272"/>
        <end position="288"/>
    </location>
</feature>
<organism evidence="4">
    <name type="scientific">Chlamydomonas euryale</name>
    <dbReference type="NCBI Taxonomy" id="1486919"/>
    <lineage>
        <taxon>Eukaryota</taxon>
        <taxon>Viridiplantae</taxon>
        <taxon>Chlorophyta</taxon>
        <taxon>core chlorophytes</taxon>
        <taxon>Chlorophyceae</taxon>
        <taxon>CS clade</taxon>
        <taxon>Chlamydomonadales</taxon>
        <taxon>Chlamydomonadaceae</taxon>
        <taxon>Chlamydomonas</taxon>
    </lineage>
</organism>